<name>A0A3V8BC53_SALET</name>
<organism evidence="5">
    <name type="scientific">Salmonella enterica subsp. enterica serovar Tennessee</name>
    <dbReference type="NCBI Taxonomy" id="143221"/>
    <lineage>
        <taxon>Bacteria</taxon>
        <taxon>Pseudomonadati</taxon>
        <taxon>Pseudomonadota</taxon>
        <taxon>Gammaproteobacteria</taxon>
        <taxon>Enterobacterales</taxon>
        <taxon>Enterobacteriaceae</taxon>
        <taxon>Salmonella</taxon>
    </lineage>
</organism>
<dbReference type="EMBL" id="VCWZ02000010">
    <property type="protein sequence ID" value="TRI61694.1"/>
    <property type="molecule type" value="Genomic_DNA"/>
</dbReference>
<dbReference type="EMBL" id="DAAHDG010000012">
    <property type="protein sequence ID" value="HAB5646067.1"/>
    <property type="molecule type" value="Genomic_DNA"/>
</dbReference>
<comment type="caution">
    <text evidence="5">The sequence shown here is derived from an EMBL/GenBank/DDBJ whole genome shotgun (WGS) entry which is preliminary data.</text>
</comment>
<reference evidence="7 8" key="5">
    <citation type="journal article" date="2019" name="Appl. Environ. Microbiol.">
        <title>Clinically Unreported Salmonellosis Outbreak Detected via Comparative Genomic Analysis of Municipal Wastewater Salmonella Isolates.</title>
        <authorList>
            <person name="Diemert S."/>
            <person name="Yan T."/>
        </authorList>
    </citation>
    <scope>NUCLEOTIDE SEQUENCE [LARGE SCALE GENOMIC DNA]</scope>
    <source>
        <strain evidence="7 8">HIY0083</strain>
    </source>
</reference>
<evidence type="ECO:0000313" key="3">
    <source>
        <dbReference type="EMBL" id="ECZ5303239.1"/>
    </source>
</evidence>
<dbReference type="EMBL" id="AAIERP010000013">
    <property type="protein sequence ID" value="ECD4323486.1"/>
    <property type="molecule type" value="Genomic_DNA"/>
</dbReference>
<dbReference type="RefSeq" id="WP_001102017.1">
    <property type="nucleotide sequence ID" value="NZ_CP014994.1"/>
</dbReference>
<dbReference type="AlphaFoldDB" id="A0A3V8BC53"/>
<dbReference type="EMBL" id="AAMJRG010000010">
    <property type="protein sequence ID" value="EDI0528896.1"/>
    <property type="molecule type" value="Genomic_DNA"/>
</dbReference>
<sequence length="131" mass="15192">MNVMKCIYIVVMLCVYPSIAWGEREWPITGIYTDLSFHKITGDVLGTEIIIGYSNKGYWAIFQYSEGEPSIPVIVPLNVSGNNISFNLPTNTYDRGRFDGEILQGGWLIGEFERNKQKLKLRRKNSYWQYR</sequence>
<evidence type="ECO:0000313" key="4">
    <source>
        <dbReference type="EMBL" id="EDF7399815.1"/>
    </source>
</evidence>
<dbReference type="Proteomes" id="UP000839600">
    <property type="component" value="Unassembled WGS sequence"/>
</dbReference>
<reference evidence="6" key="6">
    <citation type="submission" date="2019-10" db="EMBL/GenBank/DDBJ databases">
        <authorList>
            <consortium name="NCBI Pathogen Detection Project"/>
        </authorList>
    </citation>
    <scope>NUCLEOTIDE SEQUENCE</scope>
    <source>
        <strain evidence="6">Salmonella enterica</strain>
    </source>
</reference>
<dbReference type="EMBL" id="AAMBTZ010000091">
    <property type="protein sequence ID" value="EDF7399815.1"/>
    <property type="molecule type" value="Genomic_DNA"/>
</dbReference>
<proteinExistence type="predicted"/>
<evidence type="ECO:0000313" key="6">
    <source>
        <dbReference type="EMBL" id="HAB5646067.1"/>
    </source>
</evidence>
<evidence type="ECO:0000313" key="7">
    <source>
        <dbReference type="EMBL" id="TRI61694.1"/>
    </source>
</evidence>
<accession>A0A3G3DY84</accession>
<dbReference type="EMBL" id="AALGYW010000012">
    <property type="protein sequence ID" value="ECZ5303239.1"/>
    <property type="molecule type" value="Genomic_DNA"/>
</dbReference>
<evidence type="ECO:0000313" key="5">
    <source>
        <dbReference type="EMBL" id="EDI0528896.1"/>
    </source>
</evidence>
<accession>A0A3V8BC53</accession>
<evidence type="ECO:0000313" key="1">
    <source>
        <dbReference type="EMBL" id="EBU7232135.1"/>
    </source>
</evidence>
<protein>
    <submittedName>
        <fullName evidence="5">Uncharacterized protein</fullName>
    </submittedName>
</protein>
<dbReference type="Proteomes" id="UP000315048">
    <property type="component" value="Unassembled WGS sequence"/>
</dbReference>
<reference evidence="4" key="3">
    <citation type="submission" date="2018-07" db="EMBL/GenBank/DDBJ databases">
        <authorList>
            <consortium name="PulseNet: The National Subtyping Network for Foodborne Disease Surveillance"/>
            <person name="Tarr C.L."/>
            <person name="Trees E."/>
            <person name="Katz L.S."/>
            <person name="Carleton-Romer H.A."/>
            <person name="Stroika S."/>
            <person name="Kucerova Z."/>
            <person name="Roache K.F."/>
            <person name="Sabol A.L."/>
            <person name="Besser J."/>
            <person name="Gerner-Smidt P."/>
        </authorList>
    </citation>
    <scope>NUCLEOTIDE SEQUENCE</scope>
    <source>
        <strain evidence="4">PNUSAS008386</strain>
    </source>
</reference>
<reference evidence="3" key="2">
    <citation type="submission" date="2018-07" db="EMBL/GenBank/DDBJ databases">
        <authorList>
            <consortium name="GenomeTrakr network: Whole genome sequencing for foodborne pathogen traceback"/>
        </authorList>
    </citation>
    <scope>NUCLEOTIDE SEQUENCE</scope>
    <source>
        <strain evidence="3">FDA00001071</strain>
    </source>
</reference>
<dbReference type="EMBL" id="AAHCZA010000010">
    <property type="protein sequence ID" value="EBU7232135.1"/>
    <property type="molecule type" value="Genomic_DNA"/>
</dbReference>
<evidence type="ECO:0000313" key="2">
    <source>
        <dbReference type="EMBL" id="ECD4323486.1"/>
    </source>
</evidence>
<reference evidence="5" key="4">
    <citation type="submission" date="2018-07" db="EMBL/GenBank/DDBJ databases">
        <authorList>
            <person name="Ashton P.M."/>
            <person name="Dallman T."/>
            <person name="Nair S."/>
            <person name="De Pinna E."/>
            <person name="Peters T."/>
            <person name="Grant K."/>
        </authorList>
    </citation>
    <scope>NUCLEOTIDE SEQUENCE</scope>
    <source>
        <strain evidence="1">176244</strain>
        <strain evidence="2">285585</strain>
        <strain evidence="5">365393</strain>
    </source>
</reference>
<reference evidence="6" key="1">
    <citation type="journal article" date="2018" name="Genome Biol.">
        <title>SKESA: strategic k-mer extension for scrupulous assemblies.</title>
        <authorList>
            <person name="Souvorov A."/>
            <person name="Agarwala R."/>
            <person name="Lipman D.J."/>
        </authorList>
    </citation>
    <scope>NUCLEOTIDE SEQUENCE</scope>
    <source>
        <strain evidence="6">Salmonella enterica</strain>
    </source>
</reference>
<gene>
    <name evidence="3" type="ORF">AHW86_17405</name>
    <name evidence="4" type="ORF">B1277_23625</name>
    <name evidence="5" type="ORF">CC786_10995</name>
    <name evidence="1" type="ORF">DKV27_10095</name>
    <name evidence="2" type="ORF">E0563_11295</name>
    <name evidence="7" type="ORF">FG623_020300</name>
    <name evidence="6" type="ORF">GB216_18890</name>
</gene>
<evidence type="ECO:0000313" key="8">
    <source>
        <dbReference type="Proteomes" id="UP000315048"/>
    </source>
</evidence>